<name>A0A0P0R969_9BURK</name>
<dbReference type="EMBL" id="CP012746">
    <property type="protein sequence ID" value="ALL64758.1"/>
    <property type="molecule type" value="Genomic_DNA"/>
</dbReference>
<proteinExistence type="predicted"/>
<dbReference type="Proteomes" id="UP000019146">
    <property type="component" value="Chromosome 1"/>
</dbReference>
<protein>
    <submittedName>
        <fullName evidence="1">Uncharacterized protein</fullName>
    </submittedName>
</protein>
<evidence type="ECO:0000313" key="2">
    <source>
        <dbReference type="Proteomes" id="UP000019146"/>
    </source>
</evidence>
<organism evidence="1 2">
    <name type="scientific">Paraburkholderia caribensis MBA4</name>
    <dbReference type="NCBI Taxonomy" id="1323664"/>
    <lineage>
        <taxon>Bacteria</taxon>
        <taxon>Pseudomonadati</taxon>
        <taxon>Pseudomonadota</taxon>
        <taxon>Betaproteobacteria</taxon>
        <taxon>Burkholderiales</taxon>
        <taxon>Burkholderiaceae</taxon>
        <taxon>Paraburkholderia</taxon>
    </lineage>
</organism>
<gene>
    <name evidence="1" type="ORF">K788_0002267</name>
</gene>
<reference evidence="1 2" key="1">
    <citation type="journal article" date="2014" name="Genome Announc.">
        <title>Draft Genome Sequence of the Haloacid-Degrading Burkholderia caribensis Strain MBA4.</title>
        <authorList>
            <person name="Pan Y."/>
            <person name="Kong K.F."/>
            <person name="Tsang J.S."/>
        </authorList>
    </citation>
    <scope>NUCLEOTIDE SEQUENCE [LARGE SCALE GENOMIC DNA]</scope>
    <source>
        <strain evidence="1 2">MBA4</strain>
    </source>
</reference>
<dbReference type="AlphaFoldDB" id="A0A0P0R969"/>
<evidence type="ECO:0000313" key="1">
    <source>
        <dbReference type="EMBL" id="ALL64758.1"/>
    </source>
</evidence>
<accession>A0A0P0R969</accession>
<dbReference type="KEGG" id="bcai:K788_0002267"/>
<sequence>MRQRTNERARLRHHRSDHSRLIALHYPVERPSRFEYRLNPHWHTIFSSVYYFFTDRL</sequence>